<dbReference type="RefSeq" id="XP_041221572.1">
    <property type="nucleotide sequence ID" value="XM_041377372.1"/>
</dbReference>
<dbReference type="GeneID" id="64671670"/>
<dbReference type="EMBL" id="JABBWK010000060">
    <property type="protein sequence ID" value="KAG1895996.1"/>
    <property type="molecule type" value="Genomic_DNA"/>
</dbReference>
<dbReference type="Pfam" id="PF20414">
    <property type="entry name" value="DUF6698"/>
    <property type="match status" value="1"/>
</dbReference>
<dbReference type="Proteomes" id="UP001195769">
    <property type="component" value="Unassembled WGS sequence"/>
</dbReference>
<name>A0AAD4DYP5_9AGAM</name>
<feature type="compositionally biased region" description="Polar residues" evidence="1">
    <location>
        <begin position="522"/>
        <end position="537"/>
    </location>
</feature>
<sequence>MSDSGLNPISSGSDSGSDSADEERPVAPPGVNASIEHYQEYIKYLQLQQGRLQQQNMSLNESNNILAAQQLKCSHKCPPSRVPSVSQVSVAPSVSSASSVVASDSSKMGDIDLDKLILSLAKKYALTTEMFLPDKVIFQTDCPDPLVNFSNPNRYAKRSTEKDALVAELYASIDHMLHARMQTNLFFNQFGSGMQQAHSSFLNSLHTIAGGIFNMPNEYFVSKYDCTSLQQVTDLIGWEAGKGKMYDIFKVPILYPDHIVNEKKFFKNWIIIAKVVKVAICGKMSLYSKARGRPPSYAKIWKLTSCTPGLIAFGVTSIIFILSPDQEFSGDGVGAISSIAYHSVFQTVKKFFVVKWAHQHIKSIVDEINGYVFSSTVKMQPSDDTQCTVERITESLDRIMAALDTSDSDLNDESLEYVNLQEQANKDVHLATVAAAPTIATLQPTMFTVDTPRLEVAAPGPAVIPQPSISTPPIPTPMALHAETLANPQDQSEDALPAAGLIGFAKSQAKTSRGKKKTKSSANDITTIHCSSRHTTT</sequence>
<feature type="region of interest" description="Disordered" evidence="1">
    <location>
        <begin position="507"/>
        <end position="537"/>
    </location>
</feature>
<gene>
    <name evidence="2" type="ORF">F5891DRAFT_983841</name>
</gene>
<dbReference type="InterPro" id="IPR046521">
    <property type="entry name" value="DUF6698"/>
</dbReference>
<reference evidence="2" key="1">
    <citation type="journal article" date="2020" name="New Phytol.">
        <title>Comparative genomics reveals dynamic genome evolution in host specialist ectomycorrhizal fungi.</title>
        <authorList>
            <person name="Lofgren L.A."/>
            <person name="Nguyen N.H."/>
            <person name="Vilgalys R."/>
            <person name="Ruytinx J."/>
            <person name="Liao H.L."/>
            <person name="Branco S."/>
            <person name="Kuo A."/>
            <person name="LaButti K."/>
            <person name="Lipzen A."/>
            <person name="Andreopoulos W."/>
            <person name="Pangilinan J."/>
            <person name="Riley R."/>
            <person name="Hundley H."/>
            <person name="Na H."/>
            <person name="Barry K."/>
            <person name="Grigoriev I.V."/>
            <person name="Stajich J.E."/>
            <person name="Kennedy P.G."/>
        </authorList>
    </citation>
    <scope>NUCLEOTIDE SEQUENCE</scope>
    <source>
        <strain evidence="2">FC203</strain>
    </source>
</reference>
<evidence type="ECO:0000313" key="3">
    <source>
        <dbReference type="Proteomes" id="UP001195769"/>
    </source>
</evidence>
<keyword evidence="3" id="KW-1185">Reference proteome</keyword>
<feature type="region of interest" description="Disordered" evidence="1">
    <location>
        <begin position="1"/>
        <end position="30"/>
    </location>
</feature>
<organism evidence="2 3">
    <name type="scientific">Suillus fuscotomentosus</name>
    <dbReference type="NCBI Taxonomy" id="1912939"/>
    <lineage>
        <taxon>Eukaryota</taxon>
        <taxon>Fungi</taxon>
        <taxon>Dikarya</taxon>
        <taxon>Basidiomycota</taxon>
        <taxon>Agaricomycotina</taxon>
        <taxon>Agaricomycetes</taxon>
        <taxon>Agaricomycetidae</taxon>
        <taxon>Boletales</taxon>
        <taxon>Suillineae</taxon>
        <taxon>Suillaceae</taxon>
        <taxon>Suillus</taxon>
    </lineage>
</organism>
<evidence type="ECO:0000313" key="2">
    <source>
        <dbReference type="EMBL" id="KAG1895996.1"/>
    </source>
</evidence>
<evidence type="ECO:0000256" key="1">
    <source>
        <dbReference type="SAM" id="MobiDB-lite"/>
    </source>
</evidence>
<proteinExistence type="predicted"/>
<dbReference type="AlphaFoldDB" id="A0AAD4DYP5"/>
<accession>A0AAD4DYP5</accession>
<protein>
    <submittedName>
        <fullName evidence="2">Uncharacterized protein</fullName>
    </submittedName>
</protein>
<comment type="caution">
    <text evidence="2">The sequence shown here is derived from an EMBL/GenBank/DDBJ whole genome shotgun (WGS) entry which is preliminary data.</text>
</comment>